<keyword evidence="3" id="KW-0378">Hydrolase</keyword>
<evidence type="ECO:0000313" key="3">
    <source>
        <dbReference type="EMBL" id="KAH7366901.1"/>
    </source>
</evidence>
<dbReference type="AlphaFoldDB" id="A0A8K0X6I0"/>
<dbReference type="PRINTS" id="PR00111">
    <property type="entry name" value="ABHYDROLASE"/>
</dbReference>
<dbReference type="Gene3D" id="3.40.50.1820">
    <property type="entry name" value="alpha/beta hydrolase"/>
    <property type="match status" value="1"/>
</dbReference>
<sequence length="408" mass="43518">MNVGTPRVLAPGLAAAAAVLLAGYLYTRPALTRDPGASAPAPPAKSPRWTVLPGLSGSERASLPYPPDVLPGGRHVDTPYGSLHVYEFGPTAGPRVLLLHGIGTPCLALGRMARALADGGCRVMLFDFFGRGYSDAPDDLPYDSRLYATQILLALASSPLPWTGDDAFHLVGYSLGGAIAASFARYHPHTVRSLSLVAGGGLIRTHHVSTKSRLLYSEGTFPERLLRTLIRRRLWPEVGGPADMPEAEVSDDAPAPSKKAETVESDARGGSSFDDALLADGRPDLTVSRVMAWQLTHHEGFVGAYKSTILHAPIYAQGDTEWKPLRGLLEARRRDDGLPGLKGGQVLLVLGETDPVIVPSEMEEDARRVLGHEAIIVKVIAGAGHEVGITQGREVADLIAETWGLYKT</sequence>
<dbReference type="Pfam" id="PF00561">
    <property type="entry name" value="Abhydrolase_1"/>
    <property type="match status" value="1"/>
</dbReference>
<dbReference type="PANTHER" id="PTHR43689:SF8">
    <property type="entry name" value="ALPHA_BETA-HYDROLASES SUPERFAMILY PROTEIN"/>
    <property type="match status" value="1"/>
</dbReference>
<organism evidence="3 4">
    <name type="scientific">Plectosphaerella cucumerina</name>
    <dbReference type="NCBI Taxonomy" id="40658"/>
    <lineage>
        <taxon>Eukaryota</taxon>
        <taxon>Fungi</taxon>
        <taxon>Dikarya</taxon>
        <taxon>Ascomycota</taxon>
        <taxon>Pezizomycotina</taxon>
        <taxon>Sordariomycetes</taxon>
        <taxon>Hypocreomycetidae</taxon>
        <taxon>Glomerellales</taxon>
        <taxon>Plectosphaerellaceae</taxon>
        <taxon>Plectosphaerella</taxon>
    </lineage>
</organism>
<feature type="compositionally biased region" description="Basic and acidic residues" evidence="1">
    <location>
        <begin position="258"/>
        <end position="267"/>
    </location>
</feature>
<evidence type="ECO:0000259" key="2">
    <source>
        <dbReference type="Pfam" id="PF00561"/>
    </source>
</evidence>
<dbReference type="InterPro" id="IPR000073">
    <property type="entry name" value="AB_hydrolase_1"/>
</dbReference>
<dbReference type="GO" id="GO:0016787">
    <property type="term" value="F:hydrolase activity"/>
    <property type="evidence" value="ECO:0007669"/>
    <property type="project" value="UniProtKB-KW"/>
</dbReference>
<accession>A0A8K0X6I0</accession>
<gene>
    <name evidence="3" type="ORF">B0T11DRAFT_336364</name>
</gene>
<protein>
    <submittedName>
        <fullName evidence="3">Alpha/Beta hydrolase protein</fullName>
    </submittedName>
</protein>
<proteinExistence type="predicted"/>
<feature type="region of interest" description="Disordered" evidence="1">
    <location>
        <begin position="241"/>
        <end position="269"/>
    </location>
</feature>
<evidence type="ECO:0000313" key="4">
    <source>
        <dbReference type="Proteomes" id="UP000813385"/>
    </source>
</evidence>
<evidence type="ECO:0000256" key="1">
    <source>
        <dbReference type="SAM" id="MobiDB-lite"/>
    </source>
</evidence>
<dbReference type="OrthoDB" id="408373at2759"/>
<name>A0A8K0X6I0_9PEZI</name>
<dbReference type="EMBL" id="JAGPXD010000002">
    <property type="protein sequence ID" value="KAH7366901.1"/>
    <property type="molecule type" value="Genomic_DNA"/>
</dbReference>
<keyword evidence="4" id="KW-1185">Reference proteome</keyword>
<dbReference type="Proteomes" id="UP000813385">
    <property type="component" value="Unassembled WGS sequence"/>
</dbReference>
<dbReference type="InterPro" id="IPR029058">
    <property type="entry name" value="AB_hydrolase_fold"/>
</dbReference>
<comment type="caution">
    <text evidence="3">The sequence shown here is derived from an EMBL/GenBank/DDBJ whole genome shotgun (WGS) entry which is preliminary data.</text>
</comment>
<dbReference type="SUPFAM" id="SSF53474">
    <property type="entry name" value="alpha/beta-Hydrolases"/>
    <property type="match status" value="1"/>
</dbReference>
<reference evidence="3" key="1">
    <citation type="journal article" date="2021" name="Nat. Commun.">
        <title>Genetic determinants of endophytism in the Arabidopsis root mycobiome.</title>
        <authorList>
            <person name="Mesny F."/>
            <person name="Miyauchi S."/>
            <person name="Thiergart T."/>
            <person name="Pickel B."/>
            <person name="Atanasova L."/>
            <person name="Karlsson M."/>
            <person name="Huettel B."/>
            <person name="Barry K.W."/>
            <person name="Haridas S."/>
            <person name="Chen C."/>
            <person name="Bauer D."/>
            <person name="Andreopoulos W."/>
            <person name="Pangilinan J."/>
            <person name="LaButti K."/>
            <person name="Riley R."/>
            <person name="Lipzen A."/>
            <person name="Clum A."/>
            <person name="Drula E."/>
            <person name="Henrissat B."/>
            <person name="Kohler A."/>
            <person name="Grigoriev I.V."/>
            <person name="Martin F.M."/>
            <person name="Hacquard S."/>
        </authorList>
    </citation>
    <scope>NUCLEOTIDE SEQUENCE</scope>
    <source>
        <strain evidence="3">MPI-CAGE-AT-0016</strain>
    </source>
</reference>
<feature type="domain" description="AB hydrolase-1" evidence="2">
    <location>
        <begin position="94"/>
        <end position="388"/>
    </location>
</feature>
<dbReference type="PANTHER" id="PTHR43689">
    <property type="entry name" value="HYDROLASE"/>
    <property type="match status" value="1"/>
</dbReference>